<keyword evidence="3" id="KW-0411">Iron-sulfur</keyword>
<dbReference type="InterPro" id="IPR009051">
    <property type="entry name" value="Helical_ferredxn"/>
</dbReference>
<dbReference type="InterPro" id="IPR036485">
    <property type="entry name" value="Glu_synth_asu_C_sf"/>
</dbReference>
<dbReference type="EMBL" id="SLUI01000015">
    <property type="protein sequence ID" value="TCL34459.1"/>
    <property type="molecule type" value="Genomic_DNA"/>
</dbReference>
<dbReference type="PANTHER" id="PTHR43100:SF2">
    <property type="entry name" value="BNAA03G19380D PROTEIN"/>
    <property type="match status" value="1"/>
</dbReference>
<gene>
    <name evidence="5" type="ORF">EV210_11544</name>
</gene>
<dbReference type="Pfam" id="PF07992">
    <property type="entry name" value="Pyr_redox_2"/>
    <property type="match status" value="1"/>
</dbReference>
<dbReference type="InterPro" id="IPR028261">
    <property type="entry name" value="DPD_II"/>
</dbReference>
<dbReference type="InterPro" id="IPR017896">
    <property type="entry name" value="4Fe4S_Fe-S-bd"/>
</dbReference>
<comment type="caution">
    <text evidence="5">The sequence shown here is derived from an EMBL/GenBank/DDBJ whole genome shotgun (WGS) entry which is preliminary data.</text>
</comment>
<dbReference type="Gene3D" id="3.30.70.20">
    <property type="match status" value="1"/>
</dbReference>
<evidence type="ECO:0000256" key="2">
    <source>
        <dbReference type="ARBA" id="ARBA00023004"/>
    </source>
</evidence>
<dbReference type="Pfam" id="PF01493">
    <property type="entry name" value="GXGXG"/>
    <property type="match status" value="1"/>
</dbReference>
<dbReference type="SUPFAM" id="SSF51971">
    <property type="entry name" value="Nucleotide-binding domain"/>
    <property type="match status" value="1"/>
</dbReference>
<dbReference type="PROSITE" id="PS00198">
    <property type="entry name" value="4FE4S_FER_1"/>
    <property type="match status" value="1"/>
</dbReference>
<dbReference type="SUPFAM" id="SSF54862">
    <property type="entry name" value="4Fe-4S ferredoxins"/>
    <property type="match status" value="1"/>
</dbReference>
<organism evidence="5 6">
    <name type="scientific">Anaerospora hongkongensis</name>
    <dbReference type="NCBI Taxonomy" id="244830"/>
    <lineage>
        <taxon>Bacteria</taxon>
        <taxon>Bacillati</taxon>
        <taxon>Bacillota</taxon>
        <taxon>Negativicutes</taxon>
        <taxon>Selenomonadales</taxon>
        <taxon>Sporomusaceae</taxon>
        <taxon>Anaerospora</taxon>
    </lineage>
</organism>
<dbReference type="Proteomes" id="UP000295063">
    <property type="component" value="Unassembled WGS sequence"/>
</dbReference>
<dbReference type="InterPro" id="IPR002489">
    <property type="entry name" value="Glu_synth_asu_C"/>
</dbReference>
<dbReference type="GO" id="GO:0016491">
    <property type="term" value="F:oxidoreductase activity"/>
    <property type="evidence" value="ECO:0007669"/>
    <property type="project" value="InterPro"/>
</dbReference>
<keyword evidence="1" id="KW-0479">Metal-binding</keyword>
<keyword evidence="6" id="KW-1185">Reference proteome</keyword>
<dbReference type="AlphaFoldDB" id="A0A4R1PS26"/>
<keyword evidence="2" id="KW-0408">Iron</keyword>
<proteinExistence type="predicted"/>
<evidence type="ECO:0000313" key="6">
    <source>
        <dbReference type="Proteomes" id="UP000295063"/>
    </source>
</evidence>
<dbReference type="Gene3D" id="2.160.20.60">
    <property type="entry name" value="Glutamate synthase, alpha subunit, C-terminal domain"/>
    <property type="match status" value="1"/>
</dbReference>
<dbReference type="InterPro" id="IPR051394">
    <property type="entry name" value="Glutamate_Synthase"/>
</dbReference>
<evidence type="ECO:0000256" key="1">
    <source>
        <dbReference type="ARBA" id="ARBA00022723"/>
    </source>
</evidence>
<dbReference type="Gene3D" id="3.50.50.60">
    <property type="entry name" value="FAD/NAD(P)-binding domain"/>
    <property type="match status" value="2"/>
</dbReference>
<dbReference type="PANTHER" id="PTHR43100">
    <property type="entry name" value="GLUTAMATE SYNTHASE [NADPH] SMALL CHAIN"/>
    <property type="match status" value="1"/>
</dbReference>
<evidence type="ECO:0000313" key="5">
    <source>
        <dbReference type="EMBL" id="TCL34459.1"/>
    </source>
</evidence>
<feature type="domain" description="4Fe-4S ferredoxin-type" evidence="4">
    <location>
        <begin position="732"/>
        <end position="761"/>
    </location>
</feature>
<evidence type="ECO:0000256" key="3">
    <source>
        <dbReference type="ARBA" id="ARBA00023014"/>
    </source>
</evidence>
<dbReference type="InterPro" id="IPR036188">
    <property type="entry name" value="FAD/NAD-bd_sf"/>
</dbReference>
<dbReference type="SUPFAM" id="SSF69336">
    <property type="entry name" value="Alpha subunit of glutamate synthase, C-terminal domain"/>
    <property type="match status" value="1"/>
</dbReference>
<feature type="domain" description="4Fe-4S ferredoxin-type" evidence="4">
    <location>
        <begin position="698"/>
        <end position="729"/>
    </location>
</feature>
<dbReference type="SUPFAM" id="SSF46548">
    <property type="entry name" value="alpha-helical ferredoxin"/>
    <property type="match status" value="1"/>
</dbReference>
<dbReference type="GO" id="GO:0046872">
    <property type="term" value="F:metal ion binding"/>
    <property type="evidence" value="ECO:0007669"/>
    <property type="project" value="UniProtKB-KW"/>
</dbReference>
<dbReference type="OrthoDB" id="9803192at2"/>
<sequence length="774" mass="83525">MFKINTTNGNDRMSTQDLLQAINVALAAGETEYYIEASGQHDIGGPLWHPEGKPLRFHVTNPGQRVGSMCLAGTEIIVEGSASADVGWLNAGGKIIVRGDGGDTTGHCAASGKIYVGGRAGTRTGSLMKHDPSDTPPEMWILKNCGSFSFEFMSGGIVVVCGYDSEQFESVLGDRSCMGMVGGKLYVRGTMKGLSAKDVKVEALTAADIEYLTNNMDDFLTCIERTDLKQELTNWQEWQKVTALSYDERPKKAHTDIKAFRTNQWVDGGIFSDVCNDDYAIVGLVTTGLYRQRIPLWENARYNAPCQFNCTASIPSQLRFNLLREGKVEEAYKLVLDYTPFPGSVCGAVCPNPCMEGCSRTDIDVSAQISALGNYSIGVDIPAPANTTGKMVAVIGGGVAGLTAAWQLRRQGHDVTVYDAGKTMGGKLEQAIPRSRLAHDTLLSELKRIEDIGIRFKNNVQVDKEKFAAISRDYDAVIVATGAHIPRVFPWPGQERIVKGLDFLKAINRGEKPAVGRRVIVIGCGNSGMDAAVGAYQMGAEQVICIDVQKPAAFEKEIEHVEALGGQLMWPVATKEVTAEGIMTTTGELIPGDTVIITVGESPDLTFLPEGMPIERGCLKPDNQYRIADKIFTAGDTIRPGRLVDAIGAGREAALSVDAYLAGSQFVAAAKTVIPQGKLSTAYFKKCDAADVPAANEDYLRCISCGTCRDCHMCQKSCPENAISRIAKDGAFEYVSDEKKCIGCGICAGICPCGIWTMSNNAQPINMYKTEKAH</sequence>
<protein>
    <submittedName>
        <fullName evidence="5">NADPH-dependent glutamate synthase beta subunit-like oxidoreductase</fullName>
    </submittedName>
</protein>
<dbReference type="PROSITE" id="PS51379">
    <property type="entry name" value="4FE4S_FER_2"/>
    <property type="match status" value="2"/>
</dbReference>
<reference evidence="5 6" key="1">
    <citation type="submission" date="2019-03" db="EMBL/GenBank/DDBJ databases">
        <title>Genomic Encyclopedia of Type Strains, Phase IV (KMG-IV): sequencing the most valuable type-strain genomes for metagenomic binning, comparative biology and taxonomic classification.</title>
        <authorList>
            <person name="Goeker M."/>
        </authorList>
    </citation>
    <scope>NUCLEOTIDE SEQUENCE [LARGE SCALE GENOMIC DNA]</scope>
    <source>
        <strain evidence="5 6">DSM 15969</strain>
    </source>
</reference>
<dbReference type="Gene3D" id="1.10.1060.10">
    <property type="entry name" value="Alpha-helical ferredoxin"/>
    <property type="match status" value="1"/>
</dbReference>
<dbReference type="GO" id="GO:0051536">
    <property type="term" value="F:iron-sulfur cluster binding"/>
    <property type="evidence" value="ECO:0007669"/>
    <property type="project" value="UniProtKB-KW"/>
</dbReference>
<name>A0A4R1PS26_9FIRM</name>
<evidence type="ECO:0000259" key="4">
    <source>
        <dbReference type="PROSITE" id="PS51379"/>
    </source>
</evidence>
<dbReference type="RefSeq" id="WP_132082869.1">
    <property type="nucleotide sequence ID" value="NZ_SLUI01000015.1"/>
</dbReference>
<accession>A0A4R1PS26</accession>
<dbReference type="InterPro" id="IPR023753">
    <property type="entry name" value="FAD/NAD-binding_dom"/>
</dbReference>
<dbReference type="InterPro" id="IPR017900">
    <property type="entry name" value="4Fe4S_Fe_S_CS"/>
</dbReference>
<dbReference type="PRINTS" id="PR00368">
    <property type="entry name" value="FADPNR"/>
</dbReference>
<dbReference type="Pfam" id="PF14691">
    <property type="entry name" value="Fer4_20"/>
    <property type="match status" value="1"/>
</dbReference>
<dbReference type="PRINTS" id="PR00469">
    <property type="entry name" value="PNDRDTASEII"/>
</dbReference>
<dbReference type="Pfam" id="PF12838">
    <property type="entry name" value="Fer4_7"/>
    <property type="match status" value="1"/>
</dbReference>